<accession>A0ABN1Y4B8</accession>
<reference evidence="2 3" key="1">
    <citation type="journal article" date="2019" name="Int. J. Syst. Evol. Microbiol.">
        <title>The Global Catalogue of Microorganisms (GCM) 10K type strain sequencing project: providing services to taxonomists for standard genome sequencing and annotation.</title>
        <authorList>
            <consortium name="The Broad Institute Genomics Platform"/>
            <consortium name="The Broad Institute Genome Sequencing Center for Infectious Disease"/>
            <person name="Wu L."/>
            <person name="Ma J."/>
        </authorList>
    </citation>
    <scope>NUCLEOTIDE SEQUENCE [LARGE SCALE GENOMIC DNA]</scope>
    <source>
        <strain evidence="2 3">JCM 12393</strain>
    </source>
</reference>
<gene>
    <name evidence="2" type="ORF">GCM10009639_35200</name>
</gene>
<name>A0ABN1Y4B8_9ACTN</name>
<evidence type="ECO:0000256" key="1">
    <source>
        <dbReference type="SAM" id="Phobius"/>
    </source>
</evidence>
<dbReference type="Proteomes" id="UP001499863">
    <property type="component" value="Unassembled WGS sequence"/>
</dbReference>
<evidence type="ECO:0000313" key="3">
    <source>
        <dbReference type="Proteomes" id="UP001499863"/>
    </source>
</evidence>
<proteinExistence type="predicted"/>
<keyword evidence="1" id="KW-0812">Transmembrane</keyword>
<protein>
    <recommendedName>
        <fullName evidence="4">TIGR04222 domain-containing membrane protein</fullName>
    </recommendedName>
</protein>
<feature type="transmembrane region" description="Helical" evidence="1">
    <location>
        <begin position="180"/>
        <end position="200"/>
    </location>
</feature>
<keyword evidence="1" id="KW-1133">Transmembrane helix</keyword>
<keyword evidence="1" id="KW-0472">Membrane</keyword>
<dbReference type="EMBL" id="BAAAKJ010000191">
    <property type="protein sequence ID" value="GAA1397588.1"/>
    <property type="molecule type" value="Genomic_DNA"/>
</dbReference>
<sequence length="294" mass="31092">MWLVVVLLLGAAVWPARAGLRCRAARGALRRAERSAAGREPDLEPYELAVLAKNVPELFMARMYADGRLVASRSGDVTITRANETTGGSGAPGEGDFETAVVRALGSRSTWGFRLLAWTVAQGPGSRALLERLVAMGLLEDEVLRRRAEKACLRMAWASATIAPVGLVALVWTLARNEDWRVPVVSFTVLLAAALGVRVASLPGWRYATGTGARLLAEARADDRWKHGTAAVAAHGLAALPEDHDLRICREGDDRRTAALLREERSRAPAPPPARDGGVGACGMGCGGGCGGGV</sequence>
<evidence type="ECO:0008006" key="4">
    <source>
        <dbReference type="Google" id="ProtNLM"/>
    </source>
</evidence>
<feature type="transmembrane region" description="Helical" evidence="1">
    <location>
        <begin position="151"/>
        <end position="174"/>
    </location>
</feature>
<dbReference type="RefSeq" id="WP_344336167.1">
    <property type="nucleotide sequence ID" value="NZ_BAAAKJ010000191.1"/>
</dbReference>
<evidence type="ECO:0000313" key="2">
    <source>
        <dbReference type="EMBL" id="GAA1397588.1"/>
    </source>
</evidence>
<organism evidence="2 3">
    <name type="scientific">Kitasatospora putterlickiae</name>
    <dbReference type="NCBI Taxonomy" id="221725"/>
    <lineage>
        <taxon>Bacteria</taxon>
        <taxon>Bacillati</taxon>
        <taxon>Actinomycetota</taxon>
        <taxon>Actinomycetes</taxon>
        <taxon>Kitasatosporales</taxon>
        <taxon>Streptomycetaceae</taxon>
        <taxon>Kitasatospora</taxon>
    </lineage>
</organism>
<keyword evidence="3" id="KW-1185">Reference proteome</keyword>
<comment type="caution">
    <text evidence="2">The sequence shown here is derived from an EMBL/GenBank/DDBJ whole genome shotgun (WGS) entry which is preliminary data.</text>
</comment>